<organism evidence="2 3">
    <name type="scientific">Mycena venus</name>
    <dbReference type="NCBI Taxonomy" id="2733690"/>
    <lineage>
        <taxon>Eukaryota</taxon>
        <taxon>Fungi</taxon>
        <taxon>Dikarya</taxon>
        <taxon>Basidiomycota</taxon>
        <taxon>Agaricomycotina</taxon>
        <taxon>Agaricomycetes</taxon>
        <taxon>Agaricomycetidae</taxon>
        <taxon>Agaricales</taxon>
        <taxon>Marasmiineae</taxon>
        <taxon>Mycenaceae</taxon>
        <taxon>Mycena</taxon>
    </lineage>
</organism>
<comment type="caution">
    <text evidence="2">The sequence shown here is derived from an EMBL/GenBank/DDBJ whole genome shotgun (WGS) entry which is preliminary data.</text>
</comment>
<reference evidence="2" key="1">
    <citation type="submission" date="2020-05" db="EMBL/GenBank/DDBJ databases">
        <title>Mycena genomes resolve the evolution of fungal bioluminescence.</title>
        <authorList>
            <person name="Tsai I.J."/>
        </authorList>
    </citation>
    <scope>NUCLEOTIDE SEQUENCE</scope>
    <source>
        <strain evidence="2">CCC161011</strain>
    </source>
</reference>
<protein>
    <submittedName>
        <fullName evidence="2">Uncharacterized protein</fullName>
    </submittedName>
</protein>
<dbReference type="AlphaFoldDB" id="A0A8H6Y929"/>
<keyword evidence="3" id="KW-1185">Reference proteome</keyword>
<accession>A0A8H6Y929</accession>
<name>A0A8H6Y929_9AGAR</name>
<evidence type="ECO:0000313" key="2">
    <source>
        <dbReference type="EMBL" id="KAF7356613.1"/>
    </source>
</evidence>
<dbReference type="EMBL" id="JACAZI010000007">
    <property type="protein sequence ID" value="KAF7356613.1"/>
    <property type="molecule type" value="Genomic_DNA"/>
</dbReference>
<sequence>MAFKGLKRFFSIGSKKNKNSKKRPQIVHNVPNPLQPTSDADDSFGATELLRSASARYAVVHEVDYNSLPPLPHPINRVLPTGSTVSLASAATSISSTSRGTYTVKVHGRKHHTHTEFPNANRDYSDEEPTQRNNSQLLGLRSDPSLVSLLSLYDEHGRLPTHTFSNSPPKEGRAQVQRSGSTLRQLLGNPPSSVNSRDDAGALEGDISWAERFLG</sequence>
<evidence type="ECO:0000313" key="3">
    <source>
        <dbReference type="Proteomes" id="UP000620124"/>
    </source>
</evidence>
<feature type="region of interest" description="Disordered" evidence="1">
    <location>
        <begin position="108"/>
        <end position="140"/>
    </location>
</feature>
<feature type="compositionally biased region" description="Polar residues" evidence="1">
    <location>
        <begin position="176"/>
        <end position="195"/>
    </location>
</feature>
<feature type="region of interest" description="Disordered" evidence="1">
    <location>
        <begin position="14"/>
        <end position="42"/>
    </location>
</feature>
<proteinExistence type="predicted"/>
<gene>
    <name evidence="2" type="ORF">MVEN_00995400</name>
</gene>
<feature type="compositionally biased region" description="Basic residues" evidence="1">
    <location>
        <begin position="15"/>
        <end position="25"/>
    </location>
</feature>
<dbReference type="OrthoDB" id="3168838at2759"/>
<feature type="region of interest" description="Disordered" evidence="1">
    <location>
        <begin position="159"/>
        <end position="200"/>
    </location>
</feature>
<dbReference type="Proteomes" id="UP000620124">
    <property type="component" value="Unassembled WGS sequence"/>
</dbReference>
<evidence type="ECO:0000256" key="1">
    <source>
        <dbReference type="SAM" id="MobiDB-lite"/>
    </source>
</evidence>